<feature type="region of interest" description="Disordered" evidence="1">
    <location>
        <begin position="1"/>
        <end position="44"/>
    </location>
</feature>
<name>W6QFN4_PENRF</name>
<reference evidence="2" key="1">
    <citation type="journal article" date="2014" name="Nat. Commun.">
        <title>Multiple recent horizontal transfers of a large genomic region in cheese making fungi.</title>
        <authorList>
            <person name="Cheeseman K."/>
            <person name="Ropars J."/>
            <person name="Renault P."/>
            <person name="Dupont J."/>
            <person name="Gouzy J."/>
            <person name="Branca A."/>
            <person name="Abraham A.L."/>
            <person name="Ceppi M."/>
            <person name="Conseiller E."/>
            <person name="Debuchy R."/>
            <person name="Malagnac F."/>
            <person name="Goarin A."/>
            <person name="Silar P."/>
            <person name="Lacoste S."/>
            <person name="Sallet E."/>
            <person name="Bensimon A."/>
            <person name="Giraud T."/>
            <person name="Brygoo Y."/>
        </authorList>
    </citation>
    <scope>NUCLEOTIDE SEQUENCE [LARGE SCALE GENOMIC DNA]</scope>
    <source>
        <strain evidence="2">FM164</strain>
    </source>
</reference>
<dbReference type="OrthoDB" id="3549294at2759"/>
<evidence type="ECO:0000313" key="2">
    <source>
        <dbReference type="EMBL" id="CDM28457.1"/>
    </source>
</evidence>
<keyword evidence="3" id="KW-1185">Reference proteome</keyword>
<gene>
    <name evidence="2" type="ORF">PROQFM164_S01g002268</name>
</gene>
<sequence>MEALESHSQESQQNQHGHLIQDYDEQSSSVSDSSTSDVENWYPGDGVCPPEDHFQACHQASLHPWSQAASRYDGTSKSLDMHLQAILGLLKHVPDFFHHPPENVALTGGKKFPLVLRSSLHIKTTDSPDCCQQWKPIDYLQFLGFPRPSVYKLIE</sequence>
<evidence type="ECO:0000313" key="3">
    <source>
        <dbReference type="Proteomes" id="UP000030686"/>
    </source>
</evidence>
<dbReference type="OMA" id="DVENWYP"/>
<feature type="compositionally biased region" description="Low complexity" evidence="1">
    <location>
        <begin position="27"/>
        <end position="38"/>
    </location>
</feature>
<evidence type="ECO:0000256" key="1">
    <source>
        <dbReference type="SAM" id="MobiDB-lite"/>
    </source>
</evidence>
<dbReference type="EMBL" id="HG792015">
    <property type="protein sequence ID" value="CDM28457.1"/>
    <property type="molecule type" value="Genomic_DNA"/>
</dbReference>
<organism evidence="2 3">
    <name type="scientific">Penicillium roqueforti (strain FM164)</name>
    <dbReference type="NCBI Taxonomy" id="1365484"/>
    <lineage>
        <taxon>Eukaryota</taxon>
        <taxon>Fungi</taxon>
        <taxon>Dikarya</taxon>
        <taxon>Ascomycota</taxon>
        <taxon>Pezizomycotina</taxon>
        <taxon>Eurotiomycetes</taxon>
        <taxon>Eurotiomycetidae</taxon>
        <taxon>Eurotiales</taxon>
        <taxon>Aspergillaceae</taxon>
        <taxon>Penicillium</taxon>
    </lineage>
</organism>
<dbReference type="AlphaFoldDB" id="W6QFN4"/>
<protein>
    <submittedName>
        <fullName evidence="2">Genomic scaffold, ProqFM164S01</fullName>
    </submittedName>
</protein>
<dbReference type="Proteomes" id="UP000030686">
    <property type="component" value="Unassembled WGS sequence"/>
</dbReference>
<proteinExistence type="predicted"/>
<accession>W6QFN4</accession>